<keyword evidence="2 5" id="KW-0863">Zinc-finger</keyword>
<keyword evidence="4 5" id="KW-0238">DNA-binding</keyword>
<evidence type="ECO:0000313" key="7">
    <source>
        <dbReference type="EnsemblMetazoa" id="XP_008189778.1"/>
    </source>
</evidence>
<name>A0A8R2BB23_ACYPI</name>
<accession>A0A8R2BB23</accession>
<feature type="domain" description="THAP-type" evidence="6">
    <location>
        <begin position="1"/>
        <end position="94"/>
    </location>
</feature>
<dbReference type="PANTHER" id="PTHR46927:SF3">
    <property type="entry name" value="THAP-TYPE DOMAIN-CONTAINING PROTEIN"/>
    <property type="match status" value="1"/>
</dbReference>
<evidence type="ECO:0000259" key="6">
    <source>
        <dbReference type="PROSITE" id="PS50950"/>
    </source>
</evidence>
<dbReference type="PANTHER" id="PTHR46927">
    <property type="entry name" value="AGAP005574-PA"/>
    <property type="match status" value="1"/>
</dbReference>
<dbReference type="InterPro" id="IPR038441">
    <property type="entry name" value="THAP_Znf_sf"/>
</dbReference>
<dbReference type="GO" id="GO:0003677">
    <property type="term" value="F:DNA binding"/>
    <property type="evidence" value="ECO:0007669"/>
    <property type="project" value="UniProtKB-UniRule"/>
</dbReference>
<dbReference type="GeneID" id="103311820"/>
<evidence type="ECO:0000256" key="3">
    <source>
        <dbReference type="ARBA" id="ARBA00022833"/>
    </source>
</evidence>
<evidence type="ECO:0000256" key="4">
    <source>
        <dbReference type="ARBA" id="ARBA00023125"/>
    </source>
</evidence>
<evidence type="ECO:0000256" key="1">
    <source>
        <dbReference type="ARBA" id="ARBA00022723"/>
    </source>
</evidence>
<keyword evidence="8" id="KW-1185">Reference proteome</keyword>
<dbReference type="OrthoDB" id="6631195at2759"/>
<dbReference type="Proteomes" id="UP000007819">
    <property type="component" value="Chromosome X"/>
</dbReference>
<dbReference type="EnsemblMetazoa" id="XM_008191556.1">
    <property type="protein sequence ID" value="XP_008189778.1"/>
    <property type="gene ID" value="LOC103311820"/>
</dbReference>
<keyword evidence="3" id="KW-0862">Zinc</keyword>
<dbReference type="AlphaFoldDB" id="A0A8R2BB23"/>
<evidence type="ECO:0000256" key="5">
    <source>
        <dbReference type="PROSITE-ProRule" id="PRU00309"/>
    </source>
</evidence>
<proteinExistence type="predicted"/>
<dbReference type="SMART" id="SM00980">
    <property type="entry name" value="THAP"/>
    <property type="match status" value="1"/>
</dbReference>
<reference evidence="8" key="1">
    <citation type="submission" date="2010-06" db="EMBL/GenBank/DDBJ databases">
        <authorList>
            <person name="Jiang H."/>
            <person name="Abraham K."/>
            <person name="Ali S."/>
            <person name="Alsbrooks S.L."/>
            <person name="Anim B.N."/>
            <person name="Anosike U.S."/>
            <person name="Attaway T."/>
            <person name="Bandaranaike D.P."/>
            <person name="Battles P.K."/>
            <person name="Bell S.N."/>
            <person name="Bell A.V."/>
            <person name="Beltran B."/>
            <person name="Bickham C."/>
            <person name="Bustamante Y."/>
            <person name="Caleb T."/>
            <person name="Canada A."/>
            <person name="Cardenas V."/>
            <person name="Carter K."/>
            <person name="Chacko J."/>
            <person name="Chandrabose M.N."/>
            <person name="Chavez D."/>
            <person name="Chavez A."/>
            <person name="Chen L."/>
            <person name="Chu H.-S."/>
            <person name="Claassen K.J."/>
            <person name="Cockrell R."/>
            <person name="Collins M."/>
            <person name="Cooper J.A."/>
            <person name="Cree A."/>
            <person name="Curry S.M."/>
            <person name="Da Y."/>
            <person name="Dao M.D."/>
            <person name="Das B."/>
            <person name="Davila M.-L."/>
            <person name="Davy-Carroll L."/>
            <person name="Denson S."/>
            <person name="Dinh H."/>
            <person name="Ebong V.E."/>
            <person name="Edwards J.R."/>
            <person name="Egan A."/>
            <person name="El-Daye J."/>
            <person name="Escobedo L."/>
            <person name="Fernandez S."/>
            <person name="Fernando P.R."/>
            <person name="Flagg N."/>
            <person name="Forbes L.D."/>
            <person name="Fowler R.G."/>
            <person name="Fu Q."/>
            <person name="Gabisi R.A."/>
            <person name="Ganer J."/>
            <person name="Garbino Pronczuk A."/>
            <person name="Garcia R.M."/>
            <person name="Garner T."/>
            <person name="Garrett T.E."/>
            <person name="Gonzalez D.A."/>
            <person name="Hamid H."/>
            <person name="Hawkins E.S."/>
            <person name="Hirani K."/>
            <person name="Hogues M.E."/>
            <person name="Hollins B."/>
            <person name="Hsiao C.-H."/>
            <person name="Jabil R."/>
            <person name="James M.L."/>
            <person name="Jhangiani S.N."/>
            <person name="Johnson B."/>
            <person name="Johnson Q."/>
            <person name="Joshi V."/>
            <person name="Kalu J.B."/>
            <person name="Kam C."/>
            <person name="Kashfia A."/>
            <person name="Keebler J."/>
            <person name="Kisamo H."/>
            <person name="Kovar C.L."/>
            <person name="Lago L.A."/>
            <person name="Lai C.-Y."/>
            <person name="Laidlaw J."/>
            <person name="Lara F."/>
            <person name="Le T.-K."/>
            <person name="Lee S.L."/>
            <person name="Legall F.H."/>
            <person name="Lemon S.J."/>
            <person name="Lewis L.R."/>
            <person name="Li B."/>
            <person name="Liu Y."/>
            <person name="Liu Y.-S."/>
            <person name="Lopez J."/>
            <person name="Lozado R.J."/>
            <person name="Lu J."/>
            <person name="Madu R.C."/>
            <person name="Maheshwari M."/>
            <person name="Maheshwari R."/>
            <person name="Malloy K."/>
            <person name="Martinez E."/>
            <person name="Mathew T."/>
            <person name="Mercado I.C."/>
            <person name="Mercado C."/>
            <person name="Meyer B."/>
            <person name="Montgomery K."/>
            <person name="Morgan M.B."/>
            <person name="Munidasa M."/>
            <person name="Nazareth L.V."/>
            <person name="Nelson J."/>
            <person name="Ng B.M."/>
            <person name="Nguyen N.B."/>
            <person name="Nguyen P.Q."/>
            <person name="Nguyen T."/>
            <person name="Obregon M."/>
            <person name="Okwuonu G.O."/>
            <person name="Onwere C.G."/>
            <person name="Orozco G."/>
            <person name="Parra A."/>
            <person name="Patel S."/>
            <person name="Patil S."/>
            <person name="Perez A."/>
            <person name="Perez Y."/>
            <person name="Pham C."/>
            <person name="Primus E.L."/>
            <person name="Pu L.-L."/>
            <person name="Puazo M."/>
            <person name="Qin X."/>
            <person name="Quiroz J.B."/>
            <person name="Reese J."/>
            <person name="Richards S."/>
            <person name="Rives C.M."/>
            <person name="Robberts R."/>
            <person name="Ruiz S.J."/>
            <person name="Ruiz M.J."/>
            <person name="Santibanez J."/>
            <person name="Schneider B.W."/>
            <person name="Sisson I."/>
            <person name="Smith M."/>
            <person name="Sodergren E."/>
            <person name="Song X.-Z."/>
            <person name="Song B.B."/>
            <person name="Summersgill H."/>
            <person name="Thelus R."/>
            <person name="Thornton R.D."/>
            <person name="Trejos Z.Y."/>
            <person name="Usmani K."/>
            <person name="Vattathil S."/>
            <person name="Villasana D."/>
            <person name="Walker D.L."/>
            <person name="Wang S."/>
            <person name="Wang K."/>
            <person name="White C.S."/>
            <person name="Williams A.C."/>
            <person name="Williamson J."/>
            <person name="Wilson K."/>
            <person name="Woghiren I.O."/>
            <person name="Woodworth J.R."/>
            <person name="Worley K.C."/>
            <person name="Wright R.A."/>
            <person name="Wu W."/>
            <person name="Young L."/>
            <person name="Zhang L."/>
            <person name="Zhang J."/>
            <person name="Zhu Y."/>
            <person name="Muzny D.M."/>
            <person name="Weinstock G."/>
            <person name="Gibbs R.A."/>
        </authorList>
    </citation>
    <scope>NUCLEOTIDE SEQUENCE [LARGE SCALE GENOMIC DNA]</scope>
    <source>
        <strain evidence="8">LSR1</strain>
    </source>
</reference>
<dbReference type="RefSeq" id="XP_008189778.1">
    <property type="nucleotide sequence ID" value="XM_008191556.1"/>
</dbReference>
<dbReference type="Gene3D" id="6.20.210.20">
    <property type="entry name" value="THAP domain"/>
    <property type="match status" value="1"/>
</dbReference>
<keyword evidence="1" id="KW-0479">Metal-binding</keyword>
<dbReference type="KEGG" id="api:103311820"/>
<evidence type="ECO:0000256" key="2">
    <source>
        <dbReference type="ARBA" id="ARBA00022771"/>
    </source>
</evidence>
<dbReference type="InterPro" id="IPR006612">
    <property type="entry name" value="THAP_Znf"/>
</dbReference>
<dbReference type="InterPro" id="IPR052224">
    <property type="entry name" value="THAP_domain_protein"/>
</dbReference>
<reference evidence="7" key="2">
    <citation type="submission" date="2022-06" db="UniProtKB">
        <authorList>
            <consortium name="EnsemblMetazoa"/>
        </authorList>
    </citation>
    <scope>IDENTIFICATION</scope>
</reference>
<dbReference type="GO" id="GO:0008270">
    <property type="term" value="F:zinc ion binding"/>
    <property type="evidence" value="ECO:0007669"/>
    <property type="project" value="UniProtKB-KW"/>
</dbReference>
<organism evidence="7 8">
    <name type="scientific">Acyrthosiphon pisum</name>
    <name type="common">Pea aphid</name>
    <dbReference type="NCBI Taxonomy" id="7029"/>
    <lineage>
        <taxon>Eukaryota</taxon>
        <taxon>Metazoa</taxon>
        <taxon>Ecdysozoa</taxon>
        <taxon>Arthropoda</taxon>
        <taxon>Hexapoda</taxon>
        <taxon>Insecta</taxon>
        <taxon>Pterygota</taxon>
        <taxon>Neoptera</taxon>
        <taxon>Paraneoptera</taxon>
        <taxon>Hemiptera</taxon>
        <taxon>Sternorrhyncha</taxon>
        <taxon>Aphidomorpha</taxon>
        <taxon>Aphidoidea</taxon>
        <taxon>Aphididae</taxon>
        <taxon>Macrosiphini</taxon>
        <taxon>Acyrthosiphon</taxon>
    </lineage>
</organism>
<sequence length="236" mass="26607">MPMCSVFGCKTGSKSKLHKAVKGVRLHRFPKDEYLIKVWTQFCETTKSINIKNAHICSLHFEKQYFSKSLIQKMLSYSPTNQKKLKTDAIPTIKRTSSVNSIESNQEKKNPRKITSTCLQSPIGVITVDDVFEDGQYSNKAYTIETASKTLLHSPSGVFTVENVVEEGQSPNEVYTIKTASTSHSRVNSRVKTDLFNIKDSLSQNNADNNESVAEFNLECSKDLVEAAYTEINRYM</sequence>
<dbReference type="Pfam" id="PF05485">
    <property type="entry name" value="THAP"/>
    <property type="match status" value="1"/>
</dbReference>
<dbReference type="PROSITE" id="PS50950">
    <property type="entry name" value="ZF_THAP"/>
    <property type="match status" value="1"/>
</dbReference>
<dbReference type="SMART" id="SM00692">
    <property type="entry name" value="DM3"/>
    <property type="match status" value="1"/>
</dbReference>
<dbReference type="SUPFAM" id="SSF57716">
    <property type="entry name" value="Glucocorticoid receptor-like (DNA-binding domain)"/>
    <property type="match status" value="1"/>
</dbReference>
<evidence type="ECO:0000313" key="8">
    <source>
        <dbReference type="Proteomes" id="UP000007819"/>
    </source>
</evidence>
<protein>
    <recommendedName>
        <fullName evidence="6">THAP-type domain-containing protein</fullName>
    </recommendedName>
</protein>